<gene>
    <name evidence="4" type="ORF">jhhlp_001243</name>
</gene>
<comment type="similarity">
    <text evidence="2">Belongs to the AB hydrolase superfamily. Epoxide hydrolase family.</text>
</comment>
<dbReference type="Proteomes" id="UP000233524">
    <property type="component" value="Unassembled WGS sequence"/>
</dbReference>
<dbReference type="InterPro" id="IPR029058">
    <property type="entry name" value="AB_hydrolase_fold"/>
</dbReference>
<dbReference type="AlphaFoldDB" id="A0A2N3NHQ1"/>
<name>A0A2N3NHQ1_9PEZI</name>
<dbReference type="InParanoid" id="A0A2N3NHQ1"/>
<keyword evidence="1" id="KW-0378">Hydrolase</keyword>
<dbReference type="SUPFAM" id="SSF53474">
    <property type="entry name" value="alpha/beta-Hydrolases"/>
    <property type="match status" value="1"/>
</dbReference>
<organism evidence="4 5">
    <name type="scientific">Lomentospora prolificans</name>
    <dbReference type="NCBI Taxonomy" id="41688"/>
    <lineage>
        <taxon>Eukaryota</taxon>
        <taxon>Fungi</taxon>
        <taxon>Dikarya</taxon>
        <taxon>Ascomycota</taxon>
        <taxon>Pezizomycotina</taxon>
        <taxon>Sordariomycetes</taxon>
        <taxon>Hypocreomycetidae</taxon>
        <taxon>Microascales</taxon>
        <taxon>Microascaceae</taxon>
        <taxon>Lomentospora</taxon>
    </lineage>
</organism>
<evidence type="ECO:0000313" key="4">
    <source>
        <dbReference type="EMBL" id="PKS11947.1"/>
    </source>
</evidence>
<evidence type="ECO:0000256" key="1">
    <source>
        <dbReference type="ARBA" id="ARBA00022801"/>
    </source>
</evidence>
<dbReference type="STRING" id="41688.A0A2N3NHQ1"/>
<sequence length="341" mass="37798">MVDKLVPNDPRVQSKTATIRGKTYHYLLAEPSTSPPVDTVILLHGFPDLSFGWRYQVPALLALNLRVIIPDNLGYGGTDAPVEVEPYSLKSLSDDIAGLIAHVCGTGVSVIVGGHDWGAGLAWRLALWHPKIVRAIFNACVPYFPPREQYTPLKVIIGAGKLQNFKYQLQFQGTDVEKEIQGKEKIRQFLNAIFGGKAPDGSYGFTTDDGVVFDKIAELQQTPLVTPEELDYYTEQIARNGIHGPLNWYRTGEISYKEEIALLKKGLPGLRFNIPALFVAASKDGALPPAMAQGMDEHFDRLTKVEIDASHWVLWQGAEEFNQHLTNWLQQAVLKPGKPAL</sequence>
<dbReference type="GO" id="GO:0016787">
    <property type="term" value="F:hydrolase activity"/>
    <property type="evidence" value="ECO:0007669"/>
    <property type="project" value="UniProtKB-KW"/>
</dbReference>
<dbReference type="EMBL" id="NLAX01000004">
    <property type="protein sequence ID" value="PKS11947.1"/>
    <property type="molecule type" value="Genomic_DNA"/>
</dbReference>
<dbReference type="Pfam" id="PF12697">
    <property type="entry name" value="Abhydrolase_6"/>
    <property type="match status" value="1"/>
</dbReference>
<feature type="domain" description="AB hydrolase-1" evidence="3">
    <location>
        <begin position="40"/>
        <end position="322"/>
    </location>
</feature>
<dbReference type="OrthoDB" id="408373at2759"/>
<dbReference type="Gene3D" id="3.40.50.1820">
    <property type="entry name" value="alpha/beta hydrolase"/>
    <property type="match status" value="1"/>
</dbReference>
<reference evidence="4 5" key="1">
    <citation type="journal article" date="2017" name="G3 (Bethesda)">
        <title>First Draft Genome Sequence of the Pathogenic Fungus Lomentospora prolificans (Formerly Scedosporium prolificans).</title>
        <authorList>
            <person name="Luo R."/>
            <person name="Zimin A."/>
            <person name="Workman R."/>
            <person name="Fan Y."/>
            <person name="Pertea G."/>
            <person name="Grossman N."/>
            <person name="Wear M.P."/>
            <person name="Jia B."/>
            <person name="Miller H."/>
            <person name="Casadevall A."/>
            <person name="Timp W."/>
            <person name="Zhang S.X."/>
            <person name="Salzberg S.L."/>
        </authorList>
    </citation>
    <scope>NUCLEOTIDE SEQUENCE [LARGE SCALE GENOMIC DNA]</scope>
    <source>
        <strain evidence="4 5">JHH-5317</strain>
    </source>
</reference>
<proteinExistence type="inferred from homology"/>
<accession>A0A2N3NHQ1</accession>
<dbReference type="PRINTS" id="PR00412">
    <property type="entry name" value="EPOXHYDRLASE"/>
</dbReference>
<protein>
    <recommendedName>
        <fullName evidence="3">AB hydrolase-1 domain-containing protein</fullName>
    </recommendedName>
</protein>
<evidence type="ECO:0000256" key="2">
    <source>
        <dbReference type="ARBA" id="ARBA00038334"/>
    </source>
</evidence>
<evidence type="ECO:0000313" key="5">
    <source>
        <dbReference type="Proteomes" id="UP000233524"/>
    </source>
</evidence>
<evidence type="ECO:0000259" key="3">
    <source>
        <dbReference type="Pfam" id="PF12697"/>
    </source>
</evidence>
<dbReference type="InterPro" id="IPR000639">
    <property type="entry name" value="Epox_hydrolase-like"/>
</dbReference>
<keyword evidence="5" id="KW-1185">Reference proteome</keyword>
<dbReference type="InterPro" id="IPR000073">
    <property type="entry name" value="AB_hydrolase_1"/>
</dbReference>
<dbReference type="VEuPathDB" id="FungiDB:jhhlp_001243"/>
<dbReference type="PANTHER" id="PTHR43329">
    <property type="entry name" value="EPOXIDE HYDROLASE"/>
    <property type="match status" value="1"/>
</dbReference>
<comment type="caution">
    <text evidence="4">The sequence shown here is derived from an EMBL/GenBank/DDBJ whole genome shotgun (WGS) entry which is preliminary data.</text>
</comment>